<protein>
    <submittedName>
        <fullName evidence="10">Uncharacterized protein</fullName>
    </submittedName>
</protein>
<feature type="region of interest" description="Disordered" evidence="9">
    <location>
        <begin position="136"/>
        <end position="161"/>
    </location>
</feature>
<organism evidence="10 11">
    <name type="scientific">Potamilus streckersoni</name>
    <dbReference type="NCBI Taxonomy" id="2493646"/>
    <lineage>
        <taxon>Eukaryota</taxon>
        <taxon>Metazoa</taxon>
        <taxon>Spiralia</taxon>
        <taxon>Lophotrochozoa</taxon>
        <taxon>Mollusca</taxon>
        <taxon>Bivalvia</taxon>
        <taxon>Autobranchia</taxon>
        <taxon>Heteroconchia</taxon>
        <taxon>Palaeoheterodonta</taxon>
        <taxon>Unionida</taxon>
        <taxon>Unionoidea</taxon>
        <taxon>Unionidae</taxon>
        <taxon>Ambleminae</taxon>
        <taxon>Lampsilini</taxon>
        <taxon>Potamilus</taxon>
    </lineage>
</organism>
<name>A0AAE0T9Q8_9BIVA</name>
<evidence type="ECO:0000256" key="5">
    <source>
        <dbReference type="ARBA" id="ARBA00022801"/>
    </source>
</evidence>
<dbReference type="Proteomes" id="UP001195483">
    <property type="component" value="Unassembled WGS sequence"/>
</dbReference>
<dbReference type="InterPro" id="IPR036365">
    <property type="entry name" value="PGBD-like_sf"/>
</dbReference>
<keyword evidence="3" id="KW-0479">Metal-binding</keyword>
<dbReference type="GO" id="GO:0031012">
    <property type="term" value="C:extracellular matrix"/>
    <property type="evidence" value="ECO:0007669"/>
    <property type="project" value="InterPro"/>
</dbReference>
<evidence type="ECO:0000313" key="10">
    <source>
        <dbReference type="EMBL" id="KAK3606462.1"/>
    </source>
</evidence>
<evidence type="ECO:0000313" key="11">
    <source>
        <dbReference type="Proteomes" id="UP001195483"/>
    </source>
</evidence>
<keyword evidence="7" id="KW-0482">Metalloprotease</keyword>
<dbReference type="AlphaFoldDB" id="A0AAE0T9Q8"/>
<keyword evidence="4" id="KW-0732">Signal</keyword>
<keyword evidence="6" id="KW-0862">Zinc</keyword>
<evidence type="ECO:0000256" key="6">
    <source>
        <dbReference type="ARBA" id="ARBA00022833"/>
    </source>
</evidence>
<dbReference type="SUPFAM" id="SSF47090">
    <property type="entry name" value="PGBD-like"/>
    <property type="match status" value="1"/>
</dbReference>
<reference evidence="10" key="3">
    <citation type="submission" date="2023-05" db="EMBL/GenBank/DDBJ databases">
        <authorList>
            <person name="Smith C.H."/>
        </authorList>
    </citation>
    <scope>NUCLEOTIDE SEQUENCE</scope>
    <source>
        <strain evidence="10">CHS0354</strain>
        <tissue evidence="10">Mantle</tissue>
    </source>
</reference>
<evidence type="ECO:0000256" key="4">
    <source>
        <dbReference type="ARBA" id="ARBA00022729"/>
    </source>
</evidence>
<keyword evidence="11" id="KW-1185">Reference proteome</keyword>
<dbReference type="GO" id="GO:0004222">
    <property type="term" value="F:metalloendopeptidase activity"/>
    <property type="evidence" value="ECO:0007669"/>
    <property type="project" value="InterPro"/>
</dbReference>
<evidence type="ECO:0000256" key="2">
    <source>
        <dbReference type="ARBA" id="ARBA00022670"/>
    </source>
</evidence>
<dbReference type="InterPro" id="IPR024079">
    <property type="entry name" value="MetalloPept_cat_dom_sf"/>
</dbReference>
<proteinExistence type="predicted"/>
<evidence type="ECO:0000256" key="3">
    <source>
        <dbReference type="ARBA" id="ARBA00022723"/>
    </source>
</evidence>
<evidence type="ECO:0000256" key="7">
    <source>
        <dbReference type="ARBA" id="ARBA00023049"/>
    </source>
</evidence>
<evidence type="ECO:0000256" key="9">
    <source>
        <dbReference type="SAM" id="MobiDB-lite"/>
    </source>
</evidence>
<comment type="caution">
    <text evidence="10">The sequence shown here is derived from an EMBL/GenBank/DDBJ whole genome shotgun (WGS) entry which is preliminary data.</text>
</comment>
<evidence type="ECO:0000256" key="8">
    <source>
        <dbReference type="ARBA" id="ARBA00023145"/>
    </source>
</evidence>
<dbReference type="GO" id="GO:0006508">
    <property type="term" value="P:proteolysis"/>
    <property type="evidence" value="ECO:0007669"/>
    <property type="project" value="UniProtKB-KW"/>
</dbReference>
<gene>
    <name evidence="10" type="ORF">CHS0354_041408</name>
</gene>
<keyword evidence="8" id="KW-0865">Zymogen</keyword>
<reference evidence="10" key="2">
    <citation type="journal article" date="2021" name="Genome Biol. Evol.">
        <title>Developing a high-quality reference genome for a parasitic bivalve with doubly uniparental inheritance (Bivalvia: Unionida).</title>
        <authorList>
            <person name="Smith C.H."/>
        </authorList>
    </citation>
    <scope>NUCLEOTIDE SEQUENCE</scope>
    <source>
        <strain evidence="10">CHS0354</strain>
        <tissue evidence="10">Mantle</tissue>
    </source>
</reference>
<dbReference type="EMBL" id="JAEAOA010002346">
    <property type="protein sequence ID" value="KAK3606462.1"/>
    <property type="molecule type" value="Genomic_DNA"/>
</dbReference>
<dbReference type="PROSITE" id="PS00546">
    <property type="entry name" value="CYSTEINE_SWITCH"/>
    <property type="match status" value="1"/>
</dbReference>
<dbReference type="PANTHER" id="PTHR10201:SF323">
    <property type="entry name" value="MATRIX METALLOPROTEINASE-21"/>
    <property type="match status" value="1"/>
</dbReference>
<evidence type="ECO:0000256" key="1">
    <source>
        <dbReference type="ARBA" id="ARBA00001947"/>
    </source>
</evidence>
<dbReference type="PANTHER" id="PTHR10201">
    <property type="entry name" value="MATRIX METALLOPROTEINASE"/>
    <property type="match status" value="1"/>
</dbReference>
<dbReference type="GO" id="GO:0030198">
    <property type="term" value="P:extracellular matrix organization"/>
    <property type="evidence" value="ECO:0007669"/>
    <property type="project" value="TreeGrafter"/>
</dbReference>
<dbReference type="GO" id="GO:0008270">
    <property type="term" value="F:zinc ion binding"/>
    <property type="evidence" value="ECO:0007669"/>
    <property type="project" value="InterPro"/>
</dbReference>
<reference evidence="10" key="1">
    <citation type="journal article" date="2021" name="Genome Biol. Evol.">
        <title>A High-Quality Reference Genome for a Parasitic Bivalve with Doubly Uniparental Inheritance (Bivalvia: Unionida).</title>
        <authorList>
            <person name="Smith C.H."/>
        </authorList>
    </citation>
    <scope>NUCLEOTIDE SEQUENCE</scope>
    <source>
        <strain evidence="10">CHS0354</strain>
    </source>
</reference>
<comment type="cofactor">
    <cofactor evidence="1">
        <name>Zn(2+)</name>
        <dbReference type="ChEBI" id="CHEBI:29105"/>
    </cofactor>
</comment>
<dbReference type="Gene3D" id="3.40.390.10">
    <property type="entry name" value="Collagenase (Catalytic Domain)"/>
    <property type="match status" value="1"/>
</dbReference>
<sequence>MDTDLSCRVNTVEAKMNKRIGLPLINLMFYVVFKIGNSFVITSGKLNEAEAMEMANLPVTGDLTDETLSKMAQPRCGFPDLRRHGLAKFTAGKPWPKNELTWKITEYSKTSKLTRREQKGGLDHFQIRLNKRENKMAVSYSPTSTKKLQPARGLNKYPLNL</sequence>
<dbReference type="InterPro" id="IPR021158">
    <property type="entry name" value="Pept_M10A_Zn_BS"/>
</dbReference>
<keyword evidence="2" id="KW-0645">Protease</keyword>
<keyword evidence="5" id="KW-0378">Hydrolase</keyword>
<accession>A0AAE0T9Q8</accession>
<dbReference type="GO" id="GO:0030574">
    <property type="term" value="P:collagen catabolic process"/>
    <property type="evidence" value="ECO:0007669"/>
    <property type="project" value="TreeGrafter"/>
</dbReference>